<dbReference type="OrthoDB" id="8456465at2"/>
<evidence type="ECO:0000313" key="3">
    <source>
        <dbReference type="Proteomes" id="UP000295414"/>
    </source>
</evidence>
<dbReference type="EMBL" id="SMAP01000001">
    <property type="protein sequence ID" value="TCT25930.1"/>
    <property type="molecule type" value="Genomic_DNA"/>
</dbReference>
<dbReference type="SUPFAM" id="SSF52540">
    <property type="entry name" value="P-loop containing nucleoside triphosphate hydrolases"/>
    <property type="match status" value="1"/>
</dbReference>
<dbReference type="RefSeq" id="WP_114959051.1">
    <property type="nucleotide sequence ID" value="NZ_MSZW01000024.1"/>
</dbReference>
<reference evidence="2 3" key="1">
    <citation type="submission" date="2019-03" db="EMBL/GenBank/DDBJ databases">
        <title>Genomic Encyclopedia of Type Strains, Phase IV (KMG-IV): sequencing the most valuable type-strain genomes for metagenomic binning, comparative biology and taxonomic classification.</title>
        <authorList>
            <person name="Goeker M."/>
        </authorList>
    </citation>
    <scope>NUCLEOTIDE SEQUENCE [LARGE SCALE GENOMIC DNA]</scope>
    <source>
        <strain evidence="2 3">DSM 13605</strain>
    </source>
</reference>
<dbReference type="PROSITE" id="PS50943">
    <property type="entry name" value="HTH_CROC1"/>
    <property type="match status" value="1"/>
</dbReference>
<dbReference type="Proteomes" id="UP000295414">
    <property type="component" value="Unassembled WGS sequence"/>
</dbReference>
<dbReference type="CDD" id="cd00093">
    <property type="entry name" value="HTH_XRE"/>
    <property type="match status" value="1"/>
</dbReference>
<comment type="caution">
    <text evidence="2">The sequence shown here is derived from an EMBL/GenBank/DDBJ whole genome shotgun (WGS) entry which is preliminary data.</text>
</comment>
<dbReference type="InterPro" id="IPR036733">
    <property type="entry name" value="B_transposit_C_sf"/>
</dbReference>
<dbReference type="Gene3D" id="1.10.1180.10">
    <property type="entry name" value="B transposition protein, C-terminal domain"/>
    <property type="match status" value="1"/>
</dbReference>
<proteinExistence type="predicted"/>
<sequence>MNDSTNDNVIAMESPEAVIARVRDEIGRRGLSQAQVAREAGISQSSLAQLLGGTYAANPRKMTVRLAQWLARLSQQRAQPVMPQAPGWVSTPTAERILAALAYAHMAGDVAVIYGGAGVGKTTAAREYAARFPNIWIATMTPATAGVTTALEEVCLALGFRELPGGGARMQRELVARLQGSEGLLVIDEAQHLSVAALDALRALHDATGIGLALMGNELIYARMTGGTRAVWLDRLFSRIGRRLRVQRVVRDDVAALAAAHGVEEAAALRRLVEIGGQAGALRAVGKTLRLARMMAAGQGTELGADHIAAAWADLTGGAA</sequence>
<keyword evidence="3" id="KW-1185">Reference proteome</keyword>
<dbReference type="InterPro" id="IPR049945">
    <property type="entry name" value="AAA_22"/>
</dbReference>
<dbReference type="PANTHER" id="PTHR35894:SF5">
    <property type="entry name" value="MU-LIKE PROPHAGE FLUMU DNA TRANSPOSITION PROTEIN B"/>
    <property type="match status" value="1"/>
</dbReference>
<dbReference type="GO" id="GO:0016887">
    <property type="term" value="F:ATP hydrolysis activity"/>
    <property type="evidence" value="ECO:0007669"/>
    <property type="project" value="InterPro"/>
</dbReference>
<gene>
    <name evidence="2" type="ORF">EDC34_101256</name>
</gene>
<dbReference type="AlphaFoldDB" id="A0A4R3N929"/>
<organism evidence="2 3">
    <name type="scientific">Thermomonas haemolytica</name>
    <dbReference type="NCBI Taxonomy" id="141949"/>
    <lineage>
        <taxon>Bacteria</taxon>
        <taxon>Pseudomonadati</taxon>
        <taxon>Pseudomonadota</taxon>
        <taxon>Gammaproteobacteria</taxon>
        <taxon>Lysobacterales</taxon>
        <taxon>Lysobacteraceae</taxon>
        <taxon>Thermomonas</taxon>
    </lineage>
</organism>
<evidence type="ECO:0000259" key="1">
    <source>
        <dbReference type="PROSITE" id="PS50943"/>
    </source>
</evidence>
<dbReference type="InterPro" id="IPR003593">
    <property type="entry name" value="AAA+_ATPase"/>
</dbReference>
<dbReference type="SUPFAM" id="SSF47413">
    <property type="entry name" value="lambda repressor-like DNA-binding domains"/>
    <property type="match status" value="1"/>
</dbReference>
<protein>
    <recommendedName>
        <fullName evidence="1">HTH cro/C1-type domain-containing protein</fullName>
    </recommendedName>
</protein>
<dbReference type="InterPro" id="IPR010982">
    <property type="entry name" value="Lambda_DNA-bd_dom_sf"/>
</dbReference>
<dbReference type="InterPro" id="IPR009084">
    <property type="entry name" value="B_transpositn_C"/>
</dbReference>
<dbReference type="Gene3D" id="1.10.260.40">
    <property type="entry name" value="lambda repressor-like DNA-binding domains"/>
    <property type="match status" value="1"/>
</dbReference>
<dbReference type="GO" id="GO:0003677">
    <property type="term" value="F:DNA binding"/>
    <property type="evidence" value="ECO:0007669"/>
    <property type="project" value="InterPro"/>
</dbReference>
<dbReference type="PANTHER" id="PTHR35894">
    <property type="entry name" value="GENERAL SECRETION PATHWAY PROTEIN A-RELATED"/>
    <property type="match status" value="1"/>
</dbReference>
<dbReference type="SMART" id="SM00530">
    <property type="entry name" value="HTH_XRE"/>
    <property type="match status" value="1"/>
</dbReference>
<dbReference type="InterPro" id="IPR052026">
    <property type="entry name" value="ExeA_AAA_ATPase_DNA-bind"/>
</dbReference>
<dbReference type="InterPro" id="IPR027417">
    <property type="entry name" value="P-loop_NTPase"/>
</dbReference>
<feature type="domain" description="HTH cro/C1-type" evidence="1">
    <location>
        <begin position="22"/>
        <end position="50"/>
    </location>
</feature>
<evidence type="ECO:0000313" key="2">
    <source>
        <dbReference type="EMBL" id="TCT25930.1"/>
    </source>
</evidence>
<dbReference type="SUPFAM" id="SSF47681">
    <property type="entry name" value="C-terminal domain of B transposition protein"/>
    <property type="match status" value="1"/>
</dbReference>
<dbReference type="GO" id="GO:0006313">
    <property type="term" value="P:DNA transposition"/>
    <property type="evidence" value="ECO:0007669"/>
    <property type="project" value="InterPro"/>
</dbReference>
<dbReference type="Pfam" id="PF09077">
    <property type="entry name" value="Phage-MuB_C"/>
    <property type="match status" value="1"/>
</dbReference>
<dbReference type="Gene3D" id="3.40.50.300">
    <property type="entry name" value="P-loop containing nucleotide triphosphate hydrolases"/>
    <property type="match status" value="1"/>
</dbReference>
<dbReference type="PRINTS" id="PR00364">
    <property type="entry name" value="DISEASERSIST"/>
</dbReference>
<accession>A0A4R3N929</accession>
<dbReference type="InterPro" id="IPR001387">
    <property type="entry name" value="Cro/C1-type_HTH"/>
</dbReference>
<dbReference type="Pfam" id="PF13401">
    <property type="entry name" value="AAA_22"/>
    <property type="match status" value="1"/>
</dbReference>
<dbReference type="SMART" id="SM00382">
    <property type="entry name" value="AAA"/>
    <property type="match status" value="1"/>
</dbReference>
<name>A0A4R3N929_9GAMM</name>